<evidence type="ECO:0000256" key="2">
    <source>
        <dbReference type="ARBA" id="ARBA00022679"/>
    </source>
</evidence>
<dbReference type="Gene3D" id="3.40.50.300">
    <property type="entry name" value="P-loop containing nucleotide triphosphate hydrolases"/>
    <property type="match status" value="1"/>
</dbReference>
<evidence type="ECO:0000313" key="6">
    <source>
        <dbReference type="Proteomes" id="UP001341281"/>
    </source>
</evidence>
<dbReference type="InterPro" id="IPR000863">
    <property type="entry name" value="Sulfotransferase_dom"/>
</dbReference>
<proteinExistence type="inferred from homology"/>
<feature type="domain" description="Sulfotransferase" evidence="4">
    <location>
        <begin position="51"/>
        <end position="311"/>
    </location>
</feature>
<dbReference type="AlphaFoldDB" id="A0AAQ3SK07"/>
<dbReference type="GO" id="GO:0008146">
    <property type="term" value="F:sulfotransferase activity"/>
    <property type="evidence" value="ECO:0007669"/>
    <property type="project" value="InterPro"/>
</dbReference>
<accession>A0AAQ3SK07</accession>
<evidence type="ECO:0000259" key="4">
    <source>
        <dbReference type="Pfam" id="PF00685"/>
    </source>
</evidence>
<dbReference type="EMBL" id="CP144745">
    <property type="protein sequence ID" value="WVZ51543.1"/>
    <property type="molecule type" value="Genomic_DNA"/>
</dbReference>
<comment type="similarity">
    <text evidence="1 3">Belongs to the sulfotransferase 1 family.</text>
</comment>
<evidence type="ECO:0000256" key="3">
    <source>
        <dbReference type="RuleBase" id="RU361155"/>
    </source>
</evidence>
<name>A0AAQ3SK07_PASNO</name>
<dbReference type="SUPFAM" id="SSF52540">
    <property type="entry name" value="P-loop containing nucleoside triphosphate hydrolases"/>
    <property type="match status" value="1"/>
</dbReference>
<reference evidence="5 6" key="1">
    <citation type="submission" date="2024-02" db="EMBL/GenBank/DDBJ databases">
        <title>High-quality chromosome-scale genome assembly of Pensacola bahiagrass (Paspalum notatum Flugge var. saurae).</title>
        <authorList>
            <person name="Vega J.M."/>
            <person name="Podio M."/>
            <person name="Orjuela J."/>
            <person name="Siena L.A."/>
            <person name="Pessino S.C."/>
            <person name="Combes M.C."/>
            <person name="Mariac C."/>
            <person name="Albertini E."/>
            <person name="Pupilli F."/>
            <person name="Ortiz J.P.A."/>
            <person name="Leblanc O."/>
        </authorList>
    </citation>
    <scope>NUCLEOTIDE SEQUENCE [LARGE SCALE GENOMIC DNA]</scope>
    <source>
        <strain evidence="5">R1</strain>
        <tissue evidence="5">Leaf</tissue>
    </source>
</reference>
<protein>
    <recommendedName>
        <fullName evidence="3">Sulfotransferase</fullName>
        <ecNumber evidence="3">2.8.2.-</ecNumber>
    </recommendedName>
</protein>
<dbReference type="InterPro" id="IPR027417">
    <property type="entry name" value="P-loop_NTPase"/>
</dbReference>
<dbReference type="PANTHER" id="PTHR11783">
    <property type="entry name" value="SULFOTRANSFERASE SULT"/>
    <property type="match status" value="1"/>
</dbReference>
<dbReference type="EC" id="2.8.2.-" evidence="3"/>
<gene>
    <name evidence="5" type="ORF">U9M48_002680</name>
</gene>
<keyword evidence="2 3" id="KW-0808">Transferase</keyword>
<dbReference type="Proteomes" id="UP001341281">
    <property type="component" value="Chromosome 01"/>
</dbReference>
<dbReference type="Pfam" id="PF00685">
    <property type="entry name" value="Sulfotransfer_1"/>
    <property type="match status" value="1"/>
</dbReference>
<sequence length="314" mass="36287">MEQPKKPSSEPTELPTKEGSWLPLVPYKNYWLEVHLAHNTMRVQESFQARPDDTILATSPKCGTTWLKALAFTIVNRSKHSFDEHPLLAQHPQAVVPYIEMPADGRRDLSYIDEIPSPRLLATHLPLSLLPRSIAEQGCRIVYITRDPKDAFISTWHFKNKMHPRSFIGLDDAFDMFCDGFVNYGPCWEHTLEYWKESQARPDGCLFFRYEEMMREPVEHVRKLAAFLGAPFTGEEEDAKLPEQVAKLCSFGNLAGLRVNQTGDFMRKEDMVVEKSTFFRKGKVGDWRNYMDEEKGRKLDRISEEKFKGSGFAY</sequence>
<evidence type="ECO:0000313" key="5">
    <source>
        <dbReference type="EMBL" id="WVZ51543.1"/>
    </source>
</evidence>
<evidence type="ECO:0000256" key="1">
    <source>
        <dbReference type="ARBA" id="ARBA00005771"/>
    </source>
</evidence>
<keyword evidence="6" id="KW-1185">Reference proteome</keyword>
<organism evidence="5 6">
    <name type="scientific">Paspalum notatum var. saurae</name>
    <dbReference type="NCBI Taxonomy" id="547442"/>
    <lineage>
        <taxon>Eukaryota</taxon>
        <taxon>Viridiplantae</taxon>
        <taxon>Streptophyta</taxon>
        <taxon>Embryophyta</taxon>
        <taxon>Tracheophyta</taxon>
        <taxon>Spermatophyta</taxon>
        <taxon>Magnoliopsida</taxon>
        <taxon>Liliopsida</taxon>
        <taxon>Poales</taxon>
        <taxon>Poaceae</taxon>
        <taxon>PACMAD clade</taxon>
        <taxon>Panicoideae</taxon>
        <taxon>Andropogonodae</taxon>
        <taxon>Paspaleae</taxon>
        <taxon>Paspalinae</taxon>
        <taxon>Paspalum</taxon>
    </lineage>
</organism>